<accession>A0A444Y232</accession>
<evidence type="ECO:0000256" key="1">
    <source>
        <dbReference type="SAM" id="MobiDB-lite"/>
    </source>
</evidence>
<name>A0A444Y232_ARAHY</name>
<comment type="caution">
    <text evidence="2">The sequence shown here is derived from an EMBL/GenBank/DDBJ whole genome shotgun (WGS) entry which is preliminary data.</text>
</comment>
<dbReference type="AlphaFoldDB" id="A0A444Y232"/>
<keyword evidence="3" id="KW-1185">Reference proteome</keyword>
<protein>
    <submittedName>
        <fullName evidence="2">Uncharacterized protein</fullName>
    </submittedName>
</protein>
<feature type="compositionally biased region" description="Polar residues" evidence="1">
    <location>
        <begin position="1"/>
        <end position="12"/>
    </location>
</feature>
<gene>
    <name evidence="2" type="ORF">Ahy_B08g091383</name>
</gene>
<reference evidence="2 3" key="1">
    <citation type="submission" date="2019-01" db="EMBL/GenBank/DDBJ databases">
        <title>Sequencing of cultivated peanut Arachis hypogaea provides insights into genome evolution and oil improvement.</title>
        <authorList>
            <person name="Chen X."/>
        </authorList>
    </citation>
    <scope>NUCLEOTIDE SEQUENCE [LARGE SCALE GENOMIC DNA]</scope>
    <source>
        <strain evidence="3">cv. Fuhuasheng</strain>
        <tissue evidence="2">Leaves</tissue>
    </source>
</reference>
<evidence type="ECO:0000313" key="2">
    <source>
        <dbReference type="EMBL" id="RYQ95977.1"/>
    </source>
</evidence>
<dbReference type="EMBL" id="SDMP01000018">
    <property type="protein sequence ID" value="RYQ95977.1"/>
    <property type="molecule type" value="Genomic_DNA"/>
</dbReference>
<organism evidence="2 3">
    <name type="scientific">Arachis hypogaea</name>
    <name type="common">Peanut</name>
    <dbReference type="NCBI Taxonomy" id="3818"/>
    <lineage>
        <taxon>Eukaryota</taxon>
        <taxon>Viridiplantae</taxon>
        <taxon>Streptophyta</taxon>
        <taxon>Embryophyta</taxon>
        <taxon>Tracheophyta</taxon>
        <taxon>Spermatophyta</taxon>
        <taxon>Magnoliopsida</taxon>
        <taxon>eudicotyledons</taxon>
        <taxon>Gunneridae</taxon>
        <taxon>Pentapetalae</taxon>
        <taxon>rosids</taxon>
        <taxon>fabids</taxon>
        <taxon>Fabales</taxon>
        <taxon>Fabaceae</taxon>
        <taxon>Papilionoideae</taxon>
        <taxon>50 kb inversion clade</taxon>
        <taxon>dalbergioids sensu lato</taxon>
        <taxon>Dalbergieae</taxon>
        <taxon>Pterocarpus clade</taxon>
        <taxon>Arachis</taxon>
    </lineage>
</organism>
<dbReference type="Proteomes" id="UP000289738">
    <property type="component" value="Chromosome B08"/>
</dbReference>
<proteinExistence type="predicted"/>
<feature type="region of interest" description="Disordered" evidence="1">
    <location>
        <begin position="1"/>
        <end position="41"/>
    </location>
</feature>
<evidence type="ECO:0000313" key="3">
    <source>
        <dbReference type="Proteomes" id="UP000289738"/>
    </source>
</evidence>
<sequence>MSLSINHQQTPVTAYPAVSNEGKHAPPPPVGYPTKDAPATQQKTLPVVTTARGDGFWKGCNLVYCSILSSFKVLIYKIVLDYVAAVPWTVASDD</sequence>